<name>A0A858SQM5_9RHOB</name>
<evidence type="ECO:0000259" key="1">
    <source>
        <dbReference type="PROSITE" id="PS51664"/>
    </source>
</evidence>
<keyword evidence="3" id="KW-1185">Reference proteome</keyword>
<evidence type="ECO:0000313" key="3">
    <source>
        <dbReference type="Proteomes" id="UP000503308"/>
    </source>
</evidence>
<dbReference type="Gene3D" id="3.30.40.250">
    <property type="match status" value="1"/>
</dbReference>
<dbReference type="RefSeq" id="WP_169640364.1">
    <property type="nucleotide sequence ID" value="NZ_CP048788.1"/>
</dbReference>
<dbReference type="PANTHER" id="PTHR37809:SF1">
    <property type="entry name" value="RIBOSOMAL PROTEIN S12 METHYLTHIOTRANSFERASE ACCESSORY FACTOR YCAO"/>
    <property type="match status" value="1"/>
</dbReference>
<dbReference type="AlphaFoldDB" id="A0A858SQM5"/>
<accession>A0A858SQM5</accession>
<dbReference type="PANTHER" id="PTHR37809">
    <property type="entry name" value="RIBOSOMAL PROTEIN S12 METHYLTHIOTRANSFERASE ACCESSORY FACTOR YCAO"/>
    <property type="match status" value="1"/>
</dbReference>
<feature type="domain" description="YcaO" evidence="1">
    <location>
        <begin position="58"/>
        <end position="397"/>
    </location>
</feature>
<dbReference type="Pfam" id="PF02624">
    <property type="entry name" value="YcaO"/>
    <property type="match status" value="1"/>
</dbReference>
<evidence type="ECO:0000313" key="2">
    <source>
        <dbReference type="EMBL" id="QJF51149.1"/>
    </source>
</evidence>
<dbReference type="PROSITE" id="PS51664">
    <property type="entry name" value="YCAO"/>
    <property type="match status" value="1"/>
</dbReference>
<dbReference type="InterPro" id="IPR003776">
    <property type="entry name" value="YcaO-like_dom"/>
</dbReference>
<reference evidence="2 3" key="1">
    <citation type="submission" date="2020-02" db="EMBL/GenBank/DDBJ databases">
        <title>Genome sequence of Roseobacter ponti.</title>
        <authorList>
            <person name="Hollensteiner J."/>
            <person name="Schneider D."/>
            <person name="Poehlein A."/>
            <person name="Daniel R."/>
        </authorList>
    </citation>
    <scope>NUCLEOTIDE SEQUENCE [LARGE SCALE GENOMIC DNA]</scope>
    <source>
        <strain evidence="2 3">DSM 106830</strain>
    </source>
</reference>
<dbReference type="Gene3D" id="3.30.1330.230">
    <property type="match status" value="1"/>
</dbReference>
<protein>
    <submittedName>
        <fullName evidence="2">YcaO-like family protein</fullName>
    </submittedName>
</protein>
<dbReference type="KEGG" id="rpon:G3256_08245"/>
<dbReference type="Gene3D" id="3.30.160.660">
    <property type="match status" value="1"/>
</dbReference>
<gene>
    <name evidence="2" type="ORF">G3256_08245</name>
</gene>
<dbReference type="Proteomes" id="UP000503308">
    <property type="component" value="Chromosome"/>
</dbReference>
<dbReference type="EMBL" id="CP048788">
    <property type="protein sequence ID" value="QJF51149.1"/>
    <property type="molecule type" value="Genomic_DNA"/>
</dbReference>
<organism evidence="2 3">
    <name type="scientific">Roseobacter ponti</name>
    <dbReference type="NCBI Taxonomy" id="1891787"/>
    <lineage>
        <taxon>Bacteria</taxon>
        <taxon>Pseudomonadati</taxon>
        <taxon>Pseudomonadota</taxon>
        <taxon>Alphaproteobacteria</taxon>
        <taxon>Rhodobacterales</taxon>
        <taxon>Roseobacteraceae</taxon>
        <taxon>Roseobacter</taxon>
    </lineage>
</organism>
<sequence length="397" mass="41462">MTATGPDLARMAALFTPHWFEAPDLPVHLVAVVPGDAAVALSGFPAAALPVTGRVASGRGLTREDALRRALGEAAELVSCCRNGDADTGRAAPVGGRLDRTEVLRFSQAQYAAHEAWNARWGDEDLWPGAPGRDVTWHEGVDLLTGRAVSAPSDLVWIGGDGTGALNPSGSEGCASGRDHNAAVAAALAELFESDAIGRWWWGGVRARALPLSLLEDTPDLLRAIGARARETTLMILAAPQAPHCVAAVSSDPDGGAIACGFAARTDLRDAALAATLELADSEFRIRMAQHHGPEHPLAPWIAGMNRADPRFSPEGTADLLCTTPGLTDCCEARGGTLAVFDMTRAQFAAPVVRIIAPGFVSQRPRFLNLPSSDALLPALTGTAVAPGRQIALPLLV</sequence>
<proteinExistence type="predicted"/>